<accession>A0A6G0NBF4</accession>
<reference evidence="2 3" key="1">
    <citation type="submission" date="2018-09" db="EMBL/GenBank/DDBJ databases">
        <title>Genomic investigation of the strawberry pathogen Phytophthora fragariae indicates pathogenicity is determined by transcriptional variation in three key races.</title>
        <authorList>
            <person name="Adams T.M."/>
            <person name="Armitage A.D."/>
            <person name="Sobczyk M.K."/>
            <person name="Bates H.J."/>
            <person name="Dunwell J.M."/>
            <person name="Nellist C.F."/>
            <person name="Harrison R.J."/>
        </authorList>
    </citation>
    <scope>NUCLEOTIDE SEQUENCE [LARGE SCALE GENOMIC DNA]</scope>
    <source>
        <strain evidence="2 3">BC-23</strain>
    </source>
</reference>
<evidence type="ECO:0000313" key="3">
    <source>
        <dbReference type="Proteomes" id="UP000476176"/>
    </source>
</evidence>
<feature type="region of interest" description="Disordered" evidence="1">
    <location>
        <begin position="23"/>
        <end position="97"/>
    </location>
</feature>
<dbReference type="AlphaFoldDB" id="A0A6G0NBF4"/>
<evidence type="ECO:0000256" key="1">
    <source>
        <dbReference type="SAM" id="MobiDB-lite"/>
    </source>
</evidence>
<feature type="compositionally biased region" description="Polar residues" evidence="1">
    <location>
        <begin position="45"/>
        <end position="60"/>
    </location>
</feature>
<organism evidence="2 3">
    <name type="scientific">Phytophthora fragariae</name>
    <dbReference type="NCBI Taxonomy" id="53985"/>
    <lineage>
        <taxon>Eukaryota</taxon>
        <taxon>Sar</taxon>
        <taxon>Stramenopiles</taxon>
        <taxon>Oomycota</taxon>
        <taxon>Peronosporomycetes</taxon>
        <taxon>Peronosporales</taxon>
        <taxon>Peronosporaceae</taxon>
        <taxon>Phytophthora</taxon>
    </lineage>
</organism>
<comment type="caution">
    <text evidence="2">The sequence shown here is derived from an EMBL/GenBank/DDBJ whole genome shotgun (WGS) entry which is preliminary data.</text>
</comment>
<dbReference type="EMBL" id="QXGC01001529">
    <property type="protein sequence ID" value="KAE9201087.1"/>
    <property type="molecule type" value="Genomic_DNA"/>
</dbReference>
<name>A0A6G0NBF4_9STRA</name>
<sequence>MLVLCFAVTQRATEGLRRATADVYEQQQQKSQHSKNVKGDALGTSPRNITPFTSPGNQKKPQVVAFDNAAASLSDEQDETEEGAAALCSPLVLRSDP</sequence>
<protein>
    <submittedName>
        <fullName evidence="2">Uncharacterized protein</fullName>
    </submittedName>
</protein>
<gene>
    <name evidence="2" type="ORF">PF004_g18812</name>
</gene>
<evidence type="ECO:0000313" key="2">
    <source>
        <dbReference type="EMBL" id="KAE9201087.1"/>
    </source>
</evidence>
<dbReference type="Proteomes" id="UP000476176">
    <property type="component" value="Unassembled WGS sequence"/>
</dbReference>
<proteinExistence type="predicted"/>